<reference evidence="2" key="1">
    <citation type="submission" date="2020-09" db="EMBL/GenBank/DDBJ databases">
        <authorList>
            <person name="Eze J.U."/>
            <person name="Rahube T.O."/>
        </authorList>
    </citation>
    <scope>NUCLEOTIDE SEQUENCE</scope>
    <source>
        <strain evidence="2">DM6</strain>
    </source>
</reference>
<organism evidence="2">
    <name type="scientific">Serratia marcescens</name>
    <dbReference type="NCBI Taxonomy" id="615"/>
    <lineage>
        <taxon>Bacteria</taxon>
        <taxon>Pseudomonadati</taxon>
        <taxon>Pseudomonadota</taxon>
        <taxon>Gammaproteobacteria</taxon>
        <taxon>Enterobacterales</taxon>
        <taxon>Yersiniaceae</taxon>
        <taxon>Serratia</taxon>
    </lineage>
</organism>
<evidence type="ECO:0000259" key="1">
    <source>
        <dbReference type="Pfam" id="PF12697"/>
    </source>
</evidence>
<dbReference type="EMBL" id="MW024819">
    <property type="protein sequence ID" value="QOW96851.1"/>
    <property type="molecule type" value="Genomic_DNA"/>
</dbReference>
<dbReference type="Pfam" id="PF12697">
    <property type="entry name" value="Abhydrolase_6"/>
    <property type="match status" value="1"/>
</dbReference>
<feature type="domain" description="AB hydrolase-1" evidence="1">
    <location>
        <begin position="45"/>
        <end position="257"/>
    </location>
</feature>
<evidence type="ECO:0000313" key="2">
    <source>
        <dbReference type="EMBL" id="QOW96851.1"/>
    </source>
</evidence>
<dbReference type="PANTHER" id="PTHR46331">
    <property type="entry name" value="VALACYCLOVIR HYDROLASE"/>
    <property type="match status" value="1"/>
</dbReference>
<dbReference type="Gene3D" id="3.40.50.1820">
    <property type="entry name" value="alpha/beta hydrolase"/>
    <property type="match status" value="1"/>
</dbReference>
<dbReference type="AlphaFoldDB" id="A0A7S6YLD6"/>
<dbReference type="SUPFAM" id="SSF53474">
    <property type="entry name" value="alpha/beta-Hydrolases"/>
    <property type="match status" value="1"/>
</dbReference>
<sequence length="282" mass="30359">MHIDDDLTRFAALGAPPLPPGARQGYIDHDGARIWYAAYGDGPAVILLHGGLGHSGNWGYQLPALLAAGYGVLLIDSRGHGRSTRDARPYRYDRMADDLLAVMAALQIPHAALAGWSDGACVALIAAHQAPGQVDGVFFFGCNMDASGVKPLAPSPIVERCFARHAQDYAALSPTPDDFEAFVAAVSLMMSSQPDYRAQELAAIRVPVTIVHSEHDEFIRAEHAAYLSRSIPGARLTTLPGVSHFAPLQRPALFNRALLDFLADVMCRGRRKENGRQTAPKA</sequence>
<name>A0A7S6YLD6_SERMA</name>
<dbReference type="GO" id="GO:0017171">
    <property type="term" value="F:serine hydrolase activity"/>
    <property type="evidence" value="ECO:0007669"/>
    <property type="project" value="TreeGrafter"/>
</dbReference>
<proteinExistence type="predicted"/>
<accession>A0A7S6YLD6</accession>
<dbReference type="InterPro" id="IPR029058">
    <property type="entry name" value="AB_hydrolase_fold"/>
</dbReference>
<protein>
    <submittedName>
        <fullName evidence="2">Orf10</fullName>
    </submittedName>
</protein>
<dbReference type="InterPro" id="IPR000073">
    <property type="entry name" value="AB_hydrolase_1"/>
</dbReference>
<dbReference type="PANTHER" id="PTHR46331:SF2">
    <property type="entry name" value="VALACYCLOVIR HYDROLASE"/>
    <property type="match status" value="1"/>
</dbReference>